<reference evidence="2 3" key="1">
    <citation type="submission" date="2015-04" db="EMBL/GenBank/DDBJ databases">
        <title>Complete genome sequence of Schizopora paradoxa KUC8140, a cosmopolitan wood degrader in East Asia.</title>
        <authorList>
            <consortium name="DOE Joint Genome Institute"/>
            <person name="Min B."/>
            <person name="Park H."/>
            <person name="Jang Y."/>
            <person name="Kim J.-J."/>
            <person name="Kim K.H."/>
            <person name="Pangilinan J."/>
            <person name="Lipzen A."/>
            <person name="Riley R."/>
            <person name="Grigoriev I.V."/>
            <person name="Spatafora J.W."/>
            <person name="Choi I.-G."/>
        </authorList>
    </citation>
    <scope>NUCLEOTIDE SEQUENCE [LARGE SCALE GENOMIC DNA]</scope>
    <source>
        <strain evidence="2 3">KUC8140</strain>
    </source>
</reference>
<feature type="domain" description="VWFA" evidence="1">
    <location>
        <begin position="14"/>
        <end position="223"/>
    </location>
</feature>
<protein>
    <submittedName>
        <fullName evidence="2">VWA-like protein</fullName>
    </submittedName>
</protein>
<accession>A0A0H2RTD8</accession>
<dbReference type="STRING" id="27342.A0A0H2RTD8"/>
<dbReference type="PANTHER" id="PTHR47763">
    <property type="entry name" value="ALPHA-PROTEIN KINASE VWKA"/>
    <property type="match status" value="1"/>
</dbReference>
<dbReference type="GO" id="GO:0005737">
    <property type="term" value="C:cytoplasm"/>
    <property type="evidence" value="ECO:0007669"/>
    <property type="project" value="TreeGrafter"/>
</dbReference>
<dbReference type="OrthoDB" id="301415at2759"/>
<dbReference type="AlphaFoldDB" id="A0A0H2RTD8"/>
<dbReference type="InParanoid" id="A0A0H2RTD8"/>
<dbReference type="EMBL" id="KQ085937">
    <property type="protein sequence ID" value="KLO14877.1"/>
    <property type="molecule type" value="Genomic_DNA"/>
</dbReference>
<gene>
    <name evidence="2" type="ORF">SCHPADRAFT_939157</name>
</gene>
<dbReference type="InterPro" id="IPR002035">
    <property type="entry name" value="VWF_A"/>
</dbReference>
<dbReference type="InterPro" id="IPR052969">
    <property type="entry name" value="Thr-specific_kinase-like"/>
</dbReference>
<dbReference type="SMART" id="SM00327">
    <property type="entry name" value="VWA"/>
    <property type="match status" value="1"/>
</dbReference>
<dbReference type="SUPFAM" id="SSF53300">
    <property type="entry name" value="vWA-like"/>
    <property type="match status" value="1"/>
</dbReference>
<evidence type="ECO:0000313" key="3">
    <source>
        <dbReference type="Proteomes" id="UP000053477"/>
    </source>
</evidence>
<dbReference type="InterPro" id="IPR036465">
    <property type="entry name" value="vWFA_dom_sf"/>
</dbReference>
<dbReference type="GO" id="GO:0004674">
    <property type="term" value="F:protein serine/threonine kinase activity"/>
    <property type="evidence" value="ECO:0007669"/>
    <property type="project" value="TreeGrafter"/>
</dbReference>
<dbReference type="Gene3D" id="3.40.50.410">
    <property type="entry name" value="von Willebrand factor, type A domain"/>
    <property type="match status" value="1"/>
</dbReference>
<dbReference type="Proteomes" id="UP000053477">
    <property type="component" value="Unassembled WGS sequence"/>
</dbReference>
<evidence type="ECO:0000313" key="2">
    <source>
        <dbReference type="EMBL" id="KLO14877.1"/>
    </source>
</evidence>
<organism evidence="2 3">
    <name type="scientific">Schizopora paradoxa</name>
    <dbReference type="NCBI Taxonomy" id="27342"/>
    <lineage>
        <taxon>Eukaryota</taxon>
        <taxon>Fungi</taxon>
        <taxon>Dikarya</taxon>
        <taxon>Basidiomycota</taxon>
        <taxon>Agaricomycotina</taxon>
        <taxon>Agaricomycetes</taxon>
        <taxon>Hymenochaetales</taxon>
        <taxon>Schizoporaceae</taxon>
        <taxon>Schizopora</taxon>
    </lineage>
</organism>
<keyword evidence="3" id="KW-1185">Reference proteome</keyword>
<dbReference type="CDD" id="cd00198">
    <property type="entry name" value="vWFA"/>
    <property type="match status" value="1"/>
</dbReference>
<dbReference type="Pfam" id="PF00092">
    <property type="entry name" value="VWA"/>
    <property type="match status" value="1"/>
</dbReference>
<dbReference type="PROSITE" id="PS50234">
    <property type="entry name" value="VWFA"/>
    <property type="match status" value="1"/>
</dbReference>
<evidence type="ECO:0000259" key="1">
    <source>
        <dbReference type="PROSITE" id="PS50234"/>
    </source>
</evidence>
<name>A0A0H2RTD8_9AGAM</name>
<dbReference type="PANTHER" id="PTHR47763:SF1">
    <property type="entry name" value="DUF659 DOMAIN-CONTAINING PROTEIN"/>
    <property type="match status" value="1"/>
</dbReference>
<proteinExistence type="predicted"/>
<sequence length="404" mass="44340">MAPHQHGANDPILDLVFLLDVTGSMQPYIKMAEEKIEFIAQQIFDSKLLVDQEDLRVGLIAYRDYVDGNVTYVHQFTSDMSKVRAWLASYSATGGGDAPEAVATVLYDAVEKMNWRPTGARIAVLITDAPPHGVDPFNSYRDDYPNGDPHPVINPLKATYMTKKMVEEKIAVFVVQCEPSMTTYKLGVAYYKGLATKTAGRVFALTKVELLPDAILAYALETVKLKTLHRELGGKDMLLPTHKNFAISQRFLALAGAPPSESAKQDMVAKLYEDPPDDCDDVIQEIAKTHTPESALADLKSKYVKDVKCWGITTNVDHDFSAEGKHNVQQFILAGTTGSMPSALKKVNFPYHPSSWVANIGVLAKDTGTSLVGATSGQNLTLSEGPLKDGQIKRMAHLYVNTYA</sequence>